<dbReference type="InterPro" id="IPR001584">
    <property type="entry name" value="Integrase_cat-core"/>
</dbReference>
<protein>
    <submittedName>
        <fullName evidence="3">IS21 family transposase</fullName>
    </submittedName>
</protein>
<dbReference type="EMBL" id="JAOQKJ010000004">
    <property type="protein sequence ID" value="MCU6743924.1"/>
    <property type="molecule type" value="Genomic_DNA"/>
</dbReference>
<name>A0ABT2T0X2_9FIRM</name>
<comment type="similarity">
    <text evidence="1">Belongs to the transposase IS21/IS408/IS1162 family.</text>
</comment>
<comment type="caution">
    <text evidence="3">The sequence shown here is derived from an EMBL/GenBank/DDBJ whole genome shotgun (WGS) entry which is preliminary data.</text>
</comment>
<feature type="domain" description="Integrase catalytic" evidence="2">
    <location>
        <begin position="135"/>
        <end position="335"/>
    </location>
</feature>
<dbReference type="PROSITE" id="PS50994">
    <property type="entry name" value="INTEGRASE"/>
    <property type="match status" value="1"/>
</dbReference>
<gene>
    <name evidence="3" type="primary">istA</name>
    <name evidence="3" type="ORF">OCV77_05350</name>
</gene>
<dbReference type="InterPro" id="IPR054353">
    <property type="entry name" value="IstA-like_C"/>
</dbReference>
<dbReference type="InterPro" id="IPR036397">
    <property type="entry name" value="RNaseH_sf"/>
</dbReference>
<dbReference type="RefSeq" id="WP_262573913.1">
    <property type="nucleotide sequence ID" value="NZ_JAOQKJ010000004.1"/>
</dbReference>
<keyword evidence="4" id="KW-1185">Reference proteome</keyword>
<dbReference type="NCBIfam" id="NF033546">
    <property type="entry name" value="transpos_IS21"/>
    <property type="match status" value="1"/>
</dbReference>
<sequence length="538" mass="61899">MLDYKDIIIKSYALNMSGAEIARQLGCSKSGVNDFLNAFKKCETLSFPLPEGITNYGIAELIYGKAPLSGNRDESFELPDYSVVHSQLTTRKNMTLIYQWNRYKKKCEADALKHYSYRQFCERYSMWCEENEETAHFTPIIAQTMEVDFAGKTFEMTDRLTGEVSVIVVFVAVLPYSQMIYAEGMISTKEPQWIQVNNNALAFYGGVPALVVCDNCKQAVIANEDWIQPELNKDYAEWAEHNHTAIVPAKVRKPKYKSSVENSVGILEKGFFHDLEERQYFSLEQFNSDLWEKLDELNHENFKHKGHSRCYYWEEEKAELMPLPSVPYEYMERKEAKVSSDFHVRFDNAYYSVDKAYKHQKVSIKASTAVVKIYSQKGILIGEHQRATRKGQWCTNTEHLPKDYNDYREWNAEYFIRRAMTVGNSTVSVIKSILSSRKLEVQTYRMCLGILNYSKKYGNHVLEECCRQAIAANKISYTYIKNSIPAIAEDICTPQERSRINEERNRGGFVIGSDAMDVSNLLSKSLKLAQAPGKEADV</sequence>
<organism evidence="3 4">
    <name type="scientific">Suilimivivens aceti</name>
    <dbReference type="NCBI Taxonomy" id="2981774"/>
    <lineage>
        <taxon>Bacteria</taxon>
        <taxon>Bacillati</taxon>
        <taxon>Bacillota</taxon>
        <taxon>Clostridia</taxon>
        <taxon>Lachnospirales</taxon>
        <taxon>Lachnospiraceae</taxon>
        <taxon>Suilimivivens</taxon>
    </lineage>
</organism>
<dbReference type="Pfam" id="PF22483">
    <property type="entry name" value="Mu-transpos_C_2"/>
    <property type="match status" value="1"/>
</dbReference>
<evidence type="ECO:0000313" key="4">
    <source>
        <dbReference type="Proteomes" id="UP001652432"/>
    </source>
</evidence>
<accession>A0ABT2T0X2</accession>
<dbReference type="Gene3D" id="3.30.420.10">
    <property type="entry name" value="Ribonuclease H-like superfamily/Ribonuclease H"/>
    <property type="match status" value="1"/>
</dbReference>
<evidence type="ECO:0000259" key="2">
    <source>
        <dbReference type="PROSITE" id="PS50994"/>
    </source>
</evidence>
<dbReference type="PANTHER" id="PTHR35004">
    <property type="entry name" value="TRANSPOSASE RV3428C-RELATED"/>
    <property type="match status" value="1"/>
</dbReference>
<evidence type="ECO:0000256" key="1">
    <source>
        <dbReference type="ARBA" id="ARBA00009277"/>
    </source>
</evidence>
<proteinExistence type="inferred from homology"/>
<dbReference type="PANTHER" id="PTHR35004:SF8">
    <property type="entry name" value="TRANSPOSASE RV3428C-RELATED"/>
    <property type="match status" value="1"/>
</dbReference>
<evidence type="ECO:0000313" key="3">
    <source>
        <dbReference type="EMBL" id="MCU6743924.1"/>
    </source>
</evidence>
<reference evidence="3 4" key="1">
    <citation type="journal article" date="2021" name="ISME Commun">
        <title>Automated analysis of genomic sequences facilitates high-throughput and comprehensive description of bacteria.</title>
        <authorList>
            <person name="Hitch T.C.A."/>
        </authorList>
    </citation>
    <scope>NUCLEOTIDE SEQUENCE [LARGE SCALE GENOMIC DNA]</scope>
    <source>
        <strain evidence="3 4">Sanger_18</strain>
    </source>
</reference>
<dbReference type="Proteomes" id="UP001652432">
    <property type="component" value="Unassembled WGS sequence"/>
</dbReference>